<evidence type="ECO:0000256" key="2">
    <source>
        <dbReference type="ARBA" id="ARBA00022679"/>
    </source>
</evidence>
<keyword evidence="4" id="KW-1133">Transmembrane helix</keyword>
<reference evidence="6 7" key="1">
    <citation type="journal article" date="2014" name="Nat. Commun.">
        <title>Klebsormidium flaccidum genome reveals primary factors for plant terrestrial adaptation.</title>
        <authorList>
            <person name="Hori K."/>
            <person name="Maruyama F."/>
            <person name="Fujisawa T."/>
            <person name="Togashi T."/>
            <person name="Yamamoto N."/>
            <person name="Seo M."/>
            <person name="Sato S."/>
            <person name="Yamada T."/>
            <person name="Mori H."/>
            <person name="Tajima N."/>
            <person name="Moriyama T."/>
            <person name="Ikeuchi M."/>
            <person name="Watanabe M."/>
            <person name="Wada H."/>
            <person name="Kobayashi K."/>
            <person name="Saito M."/>
            <person name="Masuda T."/>
            <person name="Sasaki-Sekimoto Y."/>
            <person name="Mashiguchi K."/>
            <person name="Awai K."/>
            <person name="Shimojima M."/>
            <person name="Masuda S."/>
            <person name="Iwai M."/>
            <person name="Nobusawa T."/>
            <person name="Narise T."/>
            <person name="Kondo S."/>
            <person name="Saito H."/>
            <person name="Sato R."/>
            <person name="Murakawa M."/>
            <person name="Ihara Y."/>
            <person name="Oshima-Yamada Y."/>
            <person name="Ohtaka K."/>
            <person name="Satoh M."/>
            <person name="Sonobe K."/>
            <person name="Ishii M."/>
            <person name="Ohtani R."/>
            <person name="Kanamori-Sato M."/>
            <person name="Honoki R."/>
            <person name="Miyazaki D."/>
            <person name="Mochizuki H."/>
            <person name="Umetsu J."/>
            <person name="Higashi K."/>
            <person name="Shibata D."/>
            <person name="Kamiya Y."/>
            <person name="Sato N."/>
            <person name="Nakamura Y."/>
            <person name="Tabata S."/>
            <person name="Ida S."/>
            <person name="Kurokawa K."/>
            <person name="Ohta H."/>
        </authorList>
    </citation>
    <scope>NUCLEOTIDE SEQUENCE [LARGE SCALE GENOMIC DNA]</scope>
    <source>
        <strain evidence="6 7">NIES-2285</strain>
    </source>
</reference>
<dbReference type="EMBL" id="DF237028">
    <property type="protein sequence ID" value="GAQ81414.1"/>
    <property type="molecule type" value="Genomic_DNA"/>
</dbReference>
<dbReference type="Proteomes" id="UP000054558">
    <property type="component" value="Unassembled WGS sequence"/>
</dbReference>
<feature type="region of interest" description="Disordered" evidence="3">
    <location>
        <begin position="623"/>
        <end position="666"/>
    </location>
</feature>
<dbReference type="GO" id="GO:0016740">
    <property type="term" value="F:transferase activity"/>
    <property type="evidence" value="ECO:0007669"/>
    <property type="project" value="UniProtKB-KW"/>
</dbReference>
<evidence type="ECO:0000256" key="1">
    <source>
        <dbReference type="ARBA" id="ARBA00010118"/>
    </source>
</evidence>
<feature type="transmembrane region" description="Helical" evidence="4">
    <location>
        <begin position="12"/>
        <end position="32"/>
    </location>
</feature>
<feature type="compositionally biased region" description="Basic residues" evidence="3">
    <location>
        <begin position="656"/>
        <end position="666"/>
    </location>
</feature>
<protein>
    <recommendedName>
        <fullName evidence="5">Glycosyl transferase CAP10 domain-containing protein</fullName>
    </recommendedName>
</protein>
<organism evidence="6 7">
    <name type="scientific">Klebsormidium nitens</name>
    <name type="common">Green alga</name>
    <name type="synonym">Ulothrix nitens</name>
    <dbReference type="NCBI Taxonomy" id="105231"/>
    <lineage>
        <taxon>Eukaryota</taxon>
        <taxon>Viridiplantae</taxon>
        <taxon>Streptophyta</taxon>
        <taxon>Klebsormidiophyceae</taxon>
        <taxon>Klebsormidiales</taxon>
        <taxon>Klebsormidiaceae</taxon>
        <taxon>Klebsormidium</taxon>
    </lineage>
</organism>
<comment type="similarity">
    <text evidence="1">Belongs to the glycosyltransferase 90 family.</text>
</comment>
<keyword evidence="4" id="KW-0812">Transmembrane</keyword>
<dbReference type="OrthoDB" id="202415at2759"/>
<sequence length="666" mass="76853">MGVFGDMRKETFAASVAALILLLLLYFELYRWEGVHLVMTAYEPAQIPYVATNFSAPGQSIRQRMRQIIESSQEQMLRGGRRSDVQKCPDWYNIIREDFQPWSDRQGITPAALFNAWPLAHFRFQIVDGELYVERNWQMMQYKYMEYLRFYYSVWGILQLLERYPGQVPDVDVMVETFDHPLVDKYQWEMDMDPPPLLKYCGTPNHWDITWPDWSFWGWAELEIPPWQLQLDAIVQTNKTDWEKRPGHAFWQGGSEQCLARQELWKCEDNEKLRWGVELRHVDWGEGLVDNKLLENQCQHKFKLYMEGWAWSASGKYILACDATTLMVESEWFEFWYRGLKPGVNFLPVAKAPNLCANIRKTVDWGRAHPRVAKQIGRAGTEFLMREVNMPLVYDYMLHVLREYASLQTFKVQPSQYALKVTTKTWLKDAFDERNSESDLPRGLRYFPEVLRPGIPPKKVRAQLLVEDRAERPPCVVDWGQPERPSLDPRDTVGSIPAGLLREFEELAVREEEDRRVAEEREREDARAREETEKAAQEREKVLAREREKEGRGRSGREGLKGEREELRGAAQATESSGGSLGEQGGKLLGDKILGELGRGDGTTEVEARSVDIELTVKPLTFDDLPGTGNSRLEQATGTVEDQVVESGSEGFDVRLKKRSAPGKGG</sequence>
<feature type="region of interest" description="Disordered" evidence="3">
    <location>
        <begin position="511"/>
        <end position="608"/>
    </location>
</feature>
<name>A0A1Y1HS06_KLENI</name>
<dbReference type="AlphaFoldDB" id="A0A1Y1HS06"/>
<evidence type="ECO:0000256" key="3">
    <source>
        <dbReference type="SAM" id="MobiDB-lite"/>
    </source>
</evidence>
<accession>A0A1Y1HS06</accession>
<dbReference type="PANTHER" id="PTHR12203">
    <property type="entry name" value="KDEL LYS-ASP-GLU-LEU CONTAINING - RELATED"/>
    <property type="match status" value="1"/>
</dbReference>
<evidence type="ECO:0000259" key="5">
    <source>
        <dbReference type="SMART" id="SM00672"/>
    </source>
</evidence>
<evidence type="ECO:0000313" key="7">
    <source>
        <dbReference type="Proteomes" id="UP000054558"/>
    </source>
</evidence>
<keyword evidence="2" id="KW-0808">Transferase</keyword>
<proteinExistence type="inferred from homology"/>
<dbReference type="InterPro" id="IPR006598">
    <property type="entry name" value="CAP10"/>
</dbReference>
<feature type="domain" description="Glycosyl transferase CAP10" evidence="5">
    <location>
        <begin position="167"/>
        <end position="411"/>
    </location>
</feature>
<evidence type="ECO:0000256" key="4">
    <source>
        <dbReference type="SAM" id="Phobius"/>
    </source>
</evidence>
<evidence type="ECO:0000313" key="6">
    <source>
        <dbReference type="EMBL" id="GAQ81414.1"/>
    </source>
</evidence>
<gene>
    <name evidence="6" type="ORF">KFL_000790390</name>
</gene>
<feature type="compositionally biased region" description="Gly residues" evidence="3">
    <location>
        <begin position="579"/>
        <end position="588"/>
    </location>
</feature>
<feature type="compositionally biased region" description="Basic and acidic residues" evidence="3">
    <location>
        <begin position="511"/>
        <end position="568"/>
    </location>
</feature>
<keyword evidence="7" id="KW-1185">Reference proteome</keyword>
<keyword evidence="4" id="KW-0472">Membrane</keyword>
<dbReference type="Pfam" id="PF05686">
    <property type="entry name" value="Glyco_transf_90"/>
    <property type="match status" value="1"/>
</dbReference>
<dbReference type="InterPro" id="IPR051091">
    <property type="entry name" value="O-Glucosyltr/Glycosyltrsf_90"/>
</dbReference>
<feature type="compositionally biased region" description="Polar residues" evidence="3">
    <location>
        <begin position="628"/>
        <end position="640"/>
    </location>
</feature>
<dbReference type="SMART" id="SM00672">
    <property type="entry name" value="CAP10"/>
    <property type="match status" value="1"/>
</dbReference>
<dbReference type="PANTHER" id="PTHR12203:SF35">
    <property type="entry name" value="PROTEIN O-GLUCOSYLTRANSFERASE 1"/>
    <property type="match status" value="1"/>
</dbReference>